<dbReference type="Proteomes" id="UP000078237">
    <property type="component" value="Unassembled WGS sequence"/>
</dbReference>
<feature type="region of interest" description="Disordered" evidence="1">
    <location>
        <begin position="13"/>
        <end position="50"/>
    </location>
</feature>
<evidence type="ECO:0000259" key="2">
    <source>
        <dbReference type="PROSITE" id="PS50181"/>
    </source>
</evidence>
<keyword evidence="5" id="KW-1185">Reference proteome</keyword>
<protein>
    <recommendedName>
        <fullName evidence="2">F-box domain-containing protein</fullName>
    </recommendedName>
</protein>
<dbReference type="AlphaFoldDB" id="A0A175W453"/>
<feature type="domain" description="F-box" evidence="2">
    <location>
        <begin position="50"/>
        <end position="99"/>
    </location>
</feature>
<feature type="region of interest" description="Disordered" evidence="1">
    <location>
        <begin position="445"/>
        <end position="483"/>
    </location>
</feature>
<dbReference type="OrthoDB" id="5060046at2759"/>
<dbReference type="VEuPathDB" id="FungiDB:MMYC01_204797"/>
<reference evidence="5" key="1">
    <citation type="submission" date="2015-06" db="EMBL/GenBank/DDBJ databases">
        <authorList>
            <person name="van de Sande W.W.J."/>
        </authorList>
    </citation>
    <scope>NUCLEOTIDE SEQUENCE [LARGE SCALE GENOMIC DNA]</scope>
    <source>
        <strain evidence="5">mm55</strain>
    </source>
</reference>
<dbReference type="EMBL" id="LCTW02000146">
    <property type="protein sequence ID" value="KXX77794.1"/>
    <property type="molecule type" value="Genomic_DNA"/>
</dbReference>
<feature type="compositionally biased region" description="Low complexity" evidence="1">
    <location>
        <begin position="450"/>
        <end position="471"/>
    </location>
</feature>
<dbReference type="SUPFAM" id="SSF81383">
    <property type="entry name" value="F-box domain"/>
    <property type="match status" value="2"/>
</dbReference>
<evidence type="ECO:0000256" key="1">
    <source>
        <dbReference type="SAM" id="MobiDB-lite"/>
    </source>
</evidence>
<comment type="caution">
    <text evidence="3">The sequence shown here is derived from an EMBL/GenBank/DDBJ whole genome shotgun (WGS) entry which is preliminary data.</text>
</comment>
<reference evidence="3" key="2">
    <citation type="submission" date="2015-06" db="EMBL/GenBank/DDBJ databases">
        <authorList>
            <person name="Hoefler B.C."/>
            <person name="Straight P.D."/>
        </authorList>
    </citation>
    <scope>NUCLEOTIDE SEQUENCE [LARGE SCALE GENOMIC DNA]</scope>
    <source>
        <strain evidence="3">Mm55</strain>
    </source>
</reference>
<feature type="compositionally biased region" description="Pro residues" evidence="1">
    <location>
        <begin position="35"/>
        <end position="45"/>
    </location>
</feature>
<proteinExistence type="predicted"/>
<dbReference type="InterPro" id="IPR036047">
    <property type="entry name" value="F-box-like_dom_sf"/>
</dbReference>
<dbReference type="CDD" id="cd09917">
    <property type="entry name" value="F-box_SF"/>
    <property type="match status" value="1"/>
</dbReference>
<dbReference type="EMBL" id="LCTW02000042">
    <property type="protein sequence ID" value="KXX81102.1"/>
    <property type="molecule type" value="Genomic_DNA"/>
</dbReference>
<sequence>MCSQDGPIPSVSVAAFSATPSPPNLSKAPSFSPSSPSPSPSPSPSQSPSSCRLTSLPFELLLGITSLLDYGSVLRLSVTCHSFKQRLDPAAICTVRSKIAFYQHAERHFAQHAAKLVCFRCFRFLDPSQFSDLQRRGRRGKFSSHPDERAKRFCWDCGVHRGLYTHGGRVRKGGLRYEICPCCGEATVVSRACRLVVTEPVVGGDDGEAAAVILRDCSRRDDMLPRRASALEKLPTEVLERVMRVLGYHDLRALKRVSRYLRRVVDPVKHSGDVYGAWEFMMERLKKGAGEWYRGYSPRACFGCFRLRSKEQISWQQYDTTWPSMLRETWRRRCWECLRRFYHPVLADVEARERFNRQGICSRCRCLRYVDEDCAGCVARADVIAGWDKVKREKLANRGTYDLWDGAEKLVDWFDEPVVSSGGEPLPVQDDDVWDQGIGLWLDSVGLGNGDSSPSEESASSSDPASTDGDSTGAGNSTAGASQSSWQQLLGDLTIDDILGIPETMDNGENSSGVPLWHESMRETTVLSL</sequence>
<evidence type="ECO:0000313" key="4">
    <source>
        <dbReference type="EMBL" id="KXX81102.1"/>
    </source>
</evidence>
<gene>
    <name evidence="4" type="ORF">MMYC01_204097</name>
    <name evidence="3" type="ORF">MMYC01_204797</name>
</gene>
<accession>A0A175W453</accession>
<dbReference type="InterPro" id="IPR001810">
    <property type="entry name" value="F-box_dom"/>
</dbReference>
<evidence type="ECO:0000313" key="3">
    <source>
        <dbReference type="EMBL" id="KXX77794.1"/>
    </source>
</evidence>
<reference evidence="3 5" key="3">
    <citation type="submission" date="2016-01" db="EMBL/GenBank/DDBJ databases">
        <title>Madurella mycetomatis genome sequencing.</title>
        <authorList>
            <person name="Van De Sande W."/>
        </authorList>
    </citation>
    <scope>NUCLEOTIDE SEQUENCE [LARGE SCALE GENOMIC DNA]</scope>
    <source>
        <strain evidence="3">Mm55</strain>
        <strain evidence="5">mm55</strain>
    </source>
</reference>
<dbReference type="Pfam" id="PF00646">
    <property type="entry name" value="F-box"/>
    <property type="match status" value="2"/>
</dbReference>
<dbReference type="VEuPathDB" id="FungiDB:MMYC01_204097"/>
<name>A0A175W453_9PEZI</name>
<evidence type="ECO:0000313" key="5">
    <source>
        <dbReference type="Proteomes" id="UP000078237"/>
    </source>
</evidence>
<organism evidence="3 5">
    <name type="scientific">Madurella mycetomatis</name>
    <dbReference type="NCBI Taxonomy" id="100816"/>
    <lineage>
        <taxon>Eukaryota</taxon>
        <taxon>Fungi</taxon>
        <taxon>Dikarya</taxon>
        <taxon>Ascomycota</taxon>
        <taxon>Pezizomycotina</taxon>
        <taxon>Sordariomycetes</taxon>
        <taxon>Sordariomycetidae</taxon>
        <taxon>Sordariales</taxon>
        <taxon>Sordariales incertae sedis</taxon>
        <taxon>Madurella</taxon>
    </lineage>
</organism>
<feature type="compositionally biased region" description="Polar residues" evidence="1">
    <location>
        <begin position="473"/>
        <end position="483"/>
    </location>
</feature>
<dbReference type="PROSITE" id="PS50181">
    <property type="entry name" value="FBOX"/>
    <property type="match status" value="2"/>
</dbReference>
<feature type="domain" description="F-box" evidence="2">
    <location>
        <begin position="228"/>
        <end position="281"/>
    </location>
</feature>
<dbReference type="SMART" id="SM00256">
    <property type="entry name" value="FBOX"/>
    <property type="match status" value="2"/>
</dbReference>